<protein>
    <submittedName>
        <fullName evidence="2">Uncharacterized protein</fullName>
    </submittedName>
</protein>
<keyword evidence="1" id="KW-0472">Membrane</keyword>
<name>A0A6I0EZN1_9FIRM</name>
<dbReference type="InterPro" id="IPR045407">
    <property type="entry name" value="DUF6512"/>
</dbReference>
<feature type="transmembrane region" description="Helical" evidence="1">
    <location>
        <begin position="139"/>
        <end position="156"/>
    </location>
</feature>
<keyword evidence="3" id="KW-1185">Reference proteome</keyword>
<evidence type="ECO:0000313" key="3">
    <source>
        <dbReference type="Proteomes" id="UP000432715"/>
    </source>
</evidence>
<accession>A0A6I0EZN1</accession>
<dbReference type="Proteomes" id="UP000432715">
    <property type="component" value="Unassembled WGS sequence"/>
</dbReference>
<keyword evidence="1" id="KW-1133">Transmembrane helix</keyword>
<dbReference type="EMBL" id="WBZC01000046">
    <property type="protein sequence ID" value="KAB3532744.1"/>
    <property type="molecule type" value="Genomic_DNA"/>
</dbReference>
<comment type="caution">
    <text evidence="2">The sequence shown here is derived from an EMBL/GenBank/DDBJ whole genome shotgun (WGS) entry which is preliminary data.</text>
</comment>
<gene>
    <name evidence="2" type="ORF">F8154_11390</name>
</gene>
<dbReference type="OrthoDB" id="48209at2"/>
<feature type="transmembrane region" description="Helical" evidence="1">
    <location>
        <begin position="79"/>
        <end position="99"/>
    </location>
</feature>
<reference evidence="2 3" key="1">
    <citation type="submission" date="2019-10" db="EMBL/GenBank/DDBJ databases">
        <title>Alkaliphilus serpentinus sp. nov. and Alkaliphilus pronyensis sp. nov., two novel anaerobic alkaliphilic species isolated from the serpentinized-hosted hydrothermal field of the Prony Bay (New Caledonia).</title>
        <authorList>
            <person name="Postec A."/>
        </authorList>
    </citation>
    <scope>NUCLEOTIDE SEQUENCE [LARGE SCALE GENOMIC DNA]</scope>
    <source>
        <strain evidence="2 3">LacV</strain>
    </source>
</reference>
<dbReference type="AlphaFoldDB" id="A0A6I0EZN1"/>
<organism evidence="2 3">
    <name type="scientific">Alkaliphilus pronyensis</name>
    <dbReference type="NCBI Taxonomy" id="1482732"/>
    <lineage>
        <taxon>Bacteria</taxon>
        <taxon>Bacillati</taxon>
        <taxon>Bacillota</taxon>
        <taxon>Clostridia</taxon>
        <taxon>Peptostreptococcales</taxon>
        <taxon>Natronincolaceae</taxon>
        <taxon>Alkaliphilus</taxon>
    </lineage>
</organism>
<evidence type="ECO:0000256" key="1">
    <source>
        <dbReference type="SAM" id="Phobius"/>
    </source>
</evidence>
<feature type="transmembrane region" description="Helical" evidence="1">
    <location>
        <begin position="105"/>
        <end position="127"/>
    </location>
</feature>
<dbReference type="RefSeq" id="WP_151861742.1">
    <property type="nucleotide sequence ID" value="NZ_WBZC01000046.1"/>
</dbReference>
<dbReference type="Pfam" id="PF20122">
    <property type="entry name" value="DUF6512"/>
    <property type="match status" value="1"/>
</dbReference>
<sequence length="165" mass="19137">MSKLIFWELVGVFIIFVLGTIFHFAYDWLGNIKALGFIFPVNESVWEHLKMVFGPFIIFSVFEYCFINKSFNKMIVAKTLAIFSACIAIILLHNGYRLILGHHVVIIDIVIFLLSIVFGQFLSYKILSGSHPRMFTIDLSYLCIFLLFVAFIFLTYNPPNIFLFK</sequence>
<keyword evidence="1" id="KW-0812">Transmembrane</keyword>
<feature type="transmembrane region" description="Helical" evidence="1">
    <location>
        <begin position="49"/>
        <end position="67"/>
    </location>
</feature>
<proteinExistence type="predicted"/>
<feature type="transmembrane region" description="Helical" evidence="1">
    <location>
        <begin position="7"/>
        <end position="29"/>
    </location>
</feature>
<evidence type="ECO:0000313" key="2">
    <source>
        <dbReference type="EMBL" id="KAB3532744.1"/>
    </source>
</evidence>